<evidence type="ECO:0000313" key="1">
    <source>
        <dbReference type="EMBL" id="MDQ6600705.1"/>
    </source>
</evidence>
<dbReference type="InterPro" id="IPR025454">
    <property type="entry name" value="DUF4275"/>
</dbReference>
<sequence>MKNKELKIVEIPKWGHYLRQKWRESFASHLSKEEQKSIGLDHFLWNLCSGEKVKCLEKEKAIKAFENQTKNKCTIFYQFTDEAYLVQNAKTLTVKDLPYKENYLDYSDIYIMDWDNKWTFIITHETDLGLGPYFIQKS</sequence>
<accession>A0AA90TU27</accession>
<dbReference type="EMBL" id="JAVGVR010000002">
    <property type="protein sequence ID" value="MDQ6600705.1"/>
    <property type="molecule type" value="Genomic_DNA"/>
</dbReference>
<dbReference type="RefSeq" id="WP_308914355.1">
    <property type="nucleotide sequence ID" value="NZ_JAVGVR010000002.1"/>
</dbReference>
<dbReference type="AlphaFoldDB" id="A0AA90TU27"/>
<organism evidence="1 2">
    <name type="scientific">Bacillus salipaludis</name>
    <dbReference type="NCBI Taxonomy" id="2547811"/>
    <lineage>
        <taxon>Bacteria</taxon>
        <taxon>Bacillati</taxon>
        <taxon>Bacillota</taxon>
        <taxon>Bacilli</taxon>
        <taxon>Bacillales</taxon>
        <taxon>Bacillaceae</taxon>
        <taxon>Bacillus</taxon>
    </lineage>
</organism>
<protein>
    <submittedName>
        <fullName evidence="1">DUF4275 family protein</fullName>
    </submittedName>
</protein>
<reference evidence="1" key="1">
    <citation type="submission" date="2023-08" db="EMBL/GenBank/DDBJ databases">
        <title>Nitrogen cycling bacteria in agricultural field soils.</title>
        <authorList>
            <person name="Jang J."/>
        </authorList>
    </citation>
    <scope>NUCLEOTIDE SEQUENCE</scope>
    <source>
        <strain evidence="1">PS3-36</strain>
    </source>
</reference>
<evidence type="ECO:0000313" key="2">
    <source>
        <dbReference type="Proteomes" id="UP001178888"/>
    </source>
</evidence>
<dbReference type="Proteomes" id="UP001178888">
    <property type="component" value="Unassembled WGS sequence"/>
</dbReference>
<dbReference type="Pfam" id="PF14101">
    <property type="entry name" value="DUF4275"/>
    <property type="match status" value="1"/>
</dbReference>
<keyword evidence="2" id="KW-1185">Reference proteome</keyword>
<proteinExistence type="predicted"/>
<comment type="caution">
    <text evidence="1">The sequence shown here is derived from an EMBL/GenBank/DDBJ whole genome shotgun (WGS) entry which is preliminary data.</text>
</comment>
<name>A0AA90TU27_9BACI</name>
<gene>
    <name evidence="1" type="ORF">RCG21_31255</name>
</gene>